<evidence type="ECO:0000256" key="8">
    <source>
        <dbReference type="RuleBase" id="RU000651"/>
    </source>
</evidence>
<dbReference type="PANTHER" id="PTHR11437:SF10">
    <property type="entry name" value="ANGIOGENIN-RELATED"/>
    <property type="match status" value="1"/>
</dbReference>
<dbReference type="EMBL" id="JAYMGO010000022">
    <property type="protein sequence ID" value="KAL1252212.1"/>
    <property type="molecule type" value="Genomic_DNA"/>
</dbReference>
<evidence type="ECO:0000256" key="3">
    <source>
        <dbReference type="ARBA" id="ARBA00022525"/>
    </source>
</evidence>
<keyword evidence="6 8" id="KW-0378">Hydrolase</keyword>
<dbReference type="InterPro" id="IPR023411">
    <property type="entry name" value="RNaseA_AS"/>
</dbReference>
<keyword evidence="11" id="KW-1185">Reference proteome</keyword>
<sequence length="195" mass="22417">MQSYTIIRKYVHQVAHKDNDLMAAIMNSVFKDHPSGKRRKNKILVYPKQQGVMGIHQSTVILLLLLCVSSFTHGQPANVMRRYQKFLSQHRGPYVNREMCTSEIRVRNIVSETGDCKPVNTFIQAQDDTIKAVCSGGTRLYYNRNLFRSSTPFSVVTCRYRRGSWPNCEYYTGKLSTRSIVLACDQGLPVHYENM</sequence>
<evidence type="ECO:0000256" key="1">
    <source>
        <dbReference type="ARBA" id="ARBA00004613"/>
    </source>
</evidence>
<feature type="domain" description="Ribonuclease A-domain" evidence="9">
    <location>
        <begin position="79"/>
        <end position="195"/>
    </location>
</feature>
<dbReference type="PROSITE" id="PS00127">
    <property type="entry name" value="RNASE_PANCREATIC"/>
    <property type="match status" value="1"/>
</dbReference>
<protein>
    <recommendedName>
        <fullName evidence="9">Ribonuclease A-domain domain-containing protein</fullName>
    </recommendedName>
</protein>
<evidence type="ECO:0000313" key="11">
    <source>
        <dbReference type="Proteomes" id="UP001558613"/>
    </source>
</evidence>
<dbReference type="Proteomes" id="UP001558613">
    <property type="component" value="Unassembled WGS sequence"/>
</dbReference>
<dbReference type="SMART" id="SM00092">
    <property type="entry name" value="RNAse_Pc"/>
    <property type="match status" value="1"/>
</dbReference>
<dbReference type="Pfam" id="PF00074">
    <property type="entry name" value="RnaseA"/>
    <property type="match status" value="1"/>
</dbReference>
<evidence type="ECO:0000256" key="4">
    <source>
        <dbReference type="ARBA" id="ARBA00022722"/>
    </source>
</evidence>
<evidence type="ECO:0000256" key="2">
    <source>
        <dbReference type="ARBA" id="ARBA00005600"/>
    </source>
</evidence>
<dbReference type="InterPro" id="IPR023412">
    <property type="entry name" value="RNaseA_domain"/>
</dbReference>
<evidence type="ECO:0000256" key="5">
    <source>
        <dbReference type="ARBA" id="ARBA00022759"/>
    </source>
</evidence>
<reference evidence="10 11" key="1">
    <citation type="submission" date="2023-09" db="EMBL/GenBank/DDBJ databases">
        <authorList>
            <person name="Wang M."/>
        </authorList>
    </citation>
    <scope>NUCLEOTIDE SEQUENCE [LARGE SCALE GENOMIC DNA]</scope>
    <source>
        <strain evidence="10">GT-2023</strain>
        <tissue evidence="10">Liver</tissue>
    </source>
</reference>
<proteinExistence type="inferred from homology"/>
<evidence type="ECO:0000256" key="6">
    <source>
        <dbReference type="ARBA" id="ARBA00022801"/>
    </source>
</evidence>
<evidence type="ECO:0000313" key="10">
    <source>
        <dbReference type="EMBL" id="KAL1252212.1"/>
    </source>
</evidence>
<comment type="subcellular location">
    <subcellularLocation>
        <location evidence="1">Secreted</location>
    </subcellularLocation>
</comment>
<dbReference type="SUPFAM" id="SSF54076">
    <property type="entry name" value="RNase A-like"/>
    <property type="match status" value="1"/>
</dbReference>
<dbReference type="Gene3D" id="3.10.130.10">
    <property type="entry name" value="Ribonuclease A-like domain"/>
    <property type="match status" value="1"/>
</dbReference>
<comment type="caution">
    <text evidence="10">The sequence shown here is derived from an EMBL/GenBank/DDBJ whole genome shotgun (WGS) entry which is preliminary data.</text>
</comment>
<organism evidence="10 11">
    <name type="scientific">Cirrhinus molitorella</name>
    <name type="common">mud carp</name>
    <dbReference type="NCBI Taxonomy" id="172907"/>
    <lineage>
        <taxon>Eukaryota</taxon>
        <taxon>Metazoa</taxon>
        <taxon>Chordata</taxon>
        <taxon>Craniata</taxon>
        <taxon>Vertebrata</taxon>
        <taxon>Euteleostomi</taxon>
        <taxon>Actinopterygii</taxon>
        <taxon>Neopterygii</taxon>
        <taxon>Teleostei</taxon>
        <taxon>Ostariophysi</taxon>
        <taxon>Cypriniformes</taxon>
        <taxon>Cyprinidae</taxon>
        <taxon>Labeoninae</taxon>
        <taxon>Labeonini</taxon>
        <taxon>Cirrhinus</taxon>
    </lineage>
</organism>
<dbReference type="PANTHER" id="PTHR11437">
    <property type="entry name" value="RIBONUCLEASE"/>
    <property type="match status" value="1"/>
</dbReference>
<dbReference type="InterPro" id="IPR001427">
    <property type="entry name" value="RNaseA"/>
</dbReference>
<evidence type="ECO:0000256" key="7">
    <source>
        <dbReference type="ARBA" id="ARBA00023157"/>
    </source>
</evidence>
<evidence type="ECO:0000259" key="9">
    <source>
        <dbReference type="SMART" id="SM00092"/>
    </source>
</evidence>
<comment type="similarity">
    <text evidence="2 8">Belongs to the pancreatic ribonuclease family.</text>
</comment>
<name>A0ABR3LH35_9TELE</name>
<accession>A0ABR3LH35</accession>
<dbReference type="InterPro" id="IPR036816">
    <property type="entry name" value="RNaseA-like_dom_sf"/>
</dbReference>
<dbReference type="CDD" id="cd06265">
    <property type="entry name" value="RNase_A_canonical"/>
    <property type="match status" value="1"/>
</dbReference>
<keyword evidence="5 8" id="KW-0255">Endonuclease</keyword>
<keyword evidence="7" id="KW-1015">Disulfide bond</keyword>
<keyword evidence="3" id="KW-0964">Secreted</keyword>
<keyword evidence="4 8" id="KW-0540">Nuclease</keyword>
<gene>
    <name evidence="10" type="ORF">QQF64_020008</name>
</gene>